<feature type="compositionally biased region" description="Low complexity" evidence="1">
    <location>
        <begin position="1"/>
        <end position="26"/>
    </location>
</feature>
<feature type="non-terminal residue" evidence="2">
    <location>
        <position position="1"/>
    </location>
</feature>
<keyword evidence="3" id="KW-1185">Reference proteome</keyword>
<accession>A0A7X0VWD5</accession>
<evidence type="ECO:0000313" key="3">
    <source>
        <dbReference type="Proteomes" id="UP000564644"/>
    </source>
</evidence>
<reference evidence="2 3" key="1">
    <citation type="submission" date="2020-08" db="EMBL/GenBank/DDBJ databases">
        <title>Cohnella phylogeny.</title>
        <authorList>
            <person name="Dunlap C."/>
        </authorList>
    </citation>
    <scope>NUCLEOTIDE SEQUENCE [LARGE SCALE GENOMIC DNA]</scope>
    <source>
        <strain evidence="2 3">CBP 2801</strain>
    </source>
</reference>
<evidence type="ECO:0008006" key="4">
    <source>
        <dbReference type="Google" id="ProtNLM"/>
    </source>
</evidence>
<proteinExistence type="predicted"/>
<comment type="caution">
    <text evidence="2">The sequence shown here is derived from an EMBL/GenBank/DDBJ whole genome shotgun (WGS) entry which is preliminary data.</text>
</comment>
<feature type="region of interest" description="Disordered" evidence="1">
    <location>
        <begin position="1"/>
        <end position="74"/>
    </location>
</feature>
<organism evidence="2 3">
    <name type="scientific">Cohnella zeiphila</name>
    <dbReference type="NCBI Taxonomy" id="2761120"/>
    <lineage>
        <taxon>Bacteria</taxon>
        <taxon>Bacillati</taxon>
        <taxon>Bacillota</taxon>
        <taxon>Bacilli</taxon>
        <taxon>Bacillales</taxon>
        <taxon>Paenibacillaceae</taxon>
        <taxon>Cohnella</taxon>
    </lineage>
</organism>
<protein>
    <recommendedName>
        <fullName evidence="4">Flagellar hook-length control protein FliK</fullName>
    </recommendedName>
</protein>
<evidence type="ECO:0000313" key="2">
    <source>
        <dbReference type="EMBL" id="MBB6732831.1"/>
    </source>
</evidence>
<name>A0A7X0VWD5_9BACL</name>
<dbReference type="EMBL" id="JACJVO010000022">
    <property type="protein sequence ID" value="MBB6732831.1"/>
    <property type="molecule type" value="Genomic_DNA"/>
</dbReference>
<feature type="compositionally biased region" description="Low complexity" evidence="1">
    <location>
        <begin position="65"/>
        <end position="74"/>
    </location>
</feature>
<gene>
    <name evidence="2" type="ORF">H7C18_18105</name>
</gene>
<sequence length="319" mass="32659">LRAPADAAARAASAAAPETEPAAAMPNSGRLHAAPAGAGAGGEPPPAASGRDDAAGPMAGGADGSGARAAAVGGNAQRPDASWLGRMLQWLGVEHERQALQLAGDGADGAARADGGEADASRTADTLKSALLALAASDDLPPALREAAQGMAHQITGQQLLLAPERQNTAMMSHMTLFVPLKVADGDTTATIHVQTRRGRKGEWDSGNCRLMFDLRMSHLGDTLVDVQVVDHAVSLKLLNDRPWVAELVESARGEAAAGLRAAGYQLLSLQTSPFPVLSASKEEKSANAARQEGSAAQLERLAAGAYAAKPYKGVDYLA</sequence>
<evidence type="ECO:0000256" key="1">
    <source>
        <dbReference type="SAM" id="MobiDB-lite"/>
    </source>
</evidence>
<dbReference type="AlphaFoldDB" id="A0A7X0VWD5"/>
<dbReference type="Proteomes" id="UP000564644">
    <property type="component" value="Unassembled WGS sequence"/>
</dbReference>